<keyword evidence="2" id="KW-0238">DNA-binding</keyword>
<evidence type="ECO:0000259" key="5">
    <source>
        <dbReference type="Pfam" id="PF07729"/>
    </source>
</evidence>
<keyword evidence="3" id="KW-0804">Transcription</keyword>
<evidence type="ECO:0000256" key="3">
    <source>
        <dbReference type="ARBA" id="ARBA00023163"/>
    </source>
</evidence>
<evidence type="ECO:0000256" key="4">
    <source>
        <dbReference type="SAM" id="MobiDB-lite"/>
    </source>
</evidence>
<dbReference type="InterPro" id="IPR011711">
    <property type="entry name" value="GntR_C"/>
</dbReference>
<dbReference type="EMBL" id="BAABIC010000016">
    <property type="protein sequence ID" value="GAA4701686.1"/>
    <property type="molecule type" value="Genomic_DNA"/>
</dbReference>
<keyword evidence="1" id="KW-0805">Transcription regulation</keyword>
<comment type="caution">
    <text evidence="6">The sequence shown here is derived from an EMBL/GenBank/DDBJ whole genome shotgun (WGS) entry which is preliminary data.</text>
</comment>
<evidence type="ECO:0000256" key="1">
    <source>
        <dbReference type="ARBA" id="ARBA00023015"/>
    </source>
</evidence>
<evidence type="ECO:0000313" key="6">
    <source>
        <dbReference type="EMBL" id="GAA4701686.1"/>
    </source>
</evidence>
<gene>
    <name evidence="6" type="ORF">GCM10023215_45820</name>
</gene>
<evidence type="ECO:0000313" key="7">
    <source>
        <dbReference type="Proteomes" id="UP001500325"/>
    </source>
</evidence>
<feature type="domain" description="GntR C-terminal" evidence="5">
    <location>
        <begin position="19"/>
        <end position="69"/>
    </location>
</feature>
<dbReference type="Gene3D" id="1.20.120.530">
    <property type="entry name" value="GntR ligand-binding domain-like"/>
    <property type="match status" value="1"/>
</dbReference>
<keyword evidence="7" id="KW-1185">Reference proteome</keyword>
<reference evidence="7" key="1">
    <citation type="journal article" date="2019" name="Int. J. Syst. Evol. Microbiol.">
        <title>The Global Catalogue of Microorganisms (GCM) 10K type strain sequencing project: providing services to taxonomists for standard genome sequencing and annotation.</title>
        <authorList>
            <consortium name="The Broad Institute Genomics Platform"/>
            <consortium name="The Broad Institute Genome Sequencing Center for Infectious Disease"/>
            <person name="Wu L."/>
            <person name="Ma J."/>
        </authorList>
    </citation>
    <scope>NUCLEOTIDE SEQUENCE [LARGE SCALE GENOMIC DNA]</scope>
    <source>
        <strain evidence="7">JCM 18055</strain>
    </source>
</reference>
<name>A0ABP8X6D5_9PSEU</name>
<dbReference type="Proteomes" id="UP001500325">
    <property type="component" value="Unassembled WGS sequence"/>
</dbReference>
<accession>A0ABP8X6D5</accession>
<dbReference type="RefSeq" id="WP_345382784.1">
    <property type="nucleotide sequence ID" value="NZ_BAABIC010000016.1"/>
</dbReference>
<proteinExistence type="predicted"/>
<dbReference type="SUPFAM" id="SSF48008">
    <property type="entry name" value="GntR ligand-binding domain-like"/>
    <property type="match status" value="1"/>
</dbReference>
<dbReference type="Pfam" id="PF07729">
    <property type="entry name" value="FCD"/>
    <property type="match status" value="1"/>
</dbReference>
<feature type="compositionally biased region" description="Basic and acidic residues" evidence="4">
    <location>
        <begin position="80"/>
        <end position="90"/>
    </location>
</feature>
<organism evidence="6 7">
    <name type="scientific">Pseudonocardia yuanmonensis</name>
    <dbReference type="NCBI Taxonomy" id="1095914"/>
    <lineage>
        <taxon>Bacteria</taxon>
        <taxon>Bacillati</taxon>
        <taxon>Actinomycetota</taxon>
        <taxon>Actinomycetes</taxon>
        <taxon>Pseudonocardiales</taxon>
        <taxon>Pseudonocardiaceae</taxon>
        <taxon>Pseudonocardia</taxon>
    </lineage>
</organism>
<feature type="region of interest" description="Disordered" evidence="4">
    <location>
        <begin position="80"/>
        <end position="110"/>
    </location>
</feature>
<dbReference type="InterPro" id="IPR008920">
    <property type="entry name" value="TF_FadR/GntR_C"/>
</dbReference>
<sequence>MHDLFQAPRPADSRKVQWLAELAERYIPYSYDPPIAGWLDATLVDHEKIIEAFRRRDEGAARSAMRDHVVKAGELLARSFEHARQDRSEDTSGAGAAGATPHEVSGSPDS</sequence>
<protein>
    <recommendedName>
        <fullName evidence="5">GntR C-terminal domain-containing protein</fullName>
    </recommendedName>
</protein>
<evidence type="ECO:0000256" key="2">
    <source>
        <dbReference type="ARBA" id="ARBA00023125"/>
    </source>
</evidence>